<feature type="domain" description="F-box/LRR-repeat protein 15/At3g58940/PEG3-like LRR" evidence="2">
    <location>
        <begin position="120"/>
        <end position="273"/>
    </location>
</feature>
<dbReference type="SUPFAM" id="SSF52047">
    <property type="entry name" value="RNI-like"/>
    <property type="match status" value="1"/>
</dbReference>
<sequence length="471" mass="54393">MSRQFKTLKSSENDRNRQTAATSDATTIPYLPDNVIEKILSLLPINLAAQANTVSKQWAALWPSFPVIDLDEADPINCELYIEPGRFLSFLHYSLRRCRDQRLLDKLGIRANLRYAGVLVDEWVDFAIERCVKELDLRNLGENRYYLLAHSVLTLKSLTSLNLENVRVYASSGIDGPVSLPLLKTMSLTGLEVFDDQEDRAIWTIPRIISGCPSMEQLSIKKCKLGYSTMELEISSYSLKSLEIMHCHSMNFEVTAKNLESFTFYSDCTCPYHKTMYLWECDNLKHVDVSCEGLKQLLLHTCLETMENSFHTPNLESFEFSGYLKAKVHFVDAPSKLLKATIRVWETSWPIEYYSAMRDFLESFNCSKKVKLHIEDAEGVIIPEHRRMEWSSPLPSIKQLQLYFYAPLGDREYCLRPSLIWMAPSAEILPFLDNNDYDYDEDEDDDDYDDDDDDDNDDDDNDDDVDDHNED</sequence>
<dbReference type="OMA" id="AQIDSWF"/>
<evidence type="ECO:0000313" key="3">
    <source>
        <dbReference type="EMBL" id="PRQ23087.1"/>
    </source>
</evidence>
<dbReference type="PANTHER" id="PTHR31900">
    <property type="entry name" value="F-BOX/RNI SUPERFAMILY PROTEIN-RELATED"/>
    <property type="match status" value="1"/>
</dbReference>
<evidence type="ECO:0000313" key="4">
    <source>
        <dbReference type="Proteomes" id="UP000238479"/>
    </source>
</evidence>
<feature type="region of interest" description="Disordered" evidence="1">
    <location>
        <begin position="1"/>
        <end position="23"/>
    </location>
</feature>
<organism evidence="3 4">
    <name type="scientific">Rosa chinensis</name>
    <name type="common">China rose</name>
    <dbReference type="NCBI Taxonomy" id="74649"/>
    <lineage>
        <taxon>Eukaryota</taxon>
        <taxon>Viridiplantae</taxon>
        <taxon>Streptophyta</taxon>
        <taxon>Embryophyta</taxon>
        <taxon>Tracheophyta</taxon>
        <taxon>Spermatophyta</taxon>
        <taxon>Magnoliopsida</taxon>
        <taxon>eudicotyledons</taxon>
        <taxon>Gunneridae</taxon>
        <taxon>Pentapetalae</taxon>
        <taxon>rosids</taxon>
        <taxon>fabids</taxon>
        <taxon>Rosales</taxon>
        <taxon>Rosaceae</taxon>
        <taxon>Rosoideae</taxon>
        <taxon>Rosoideae incertae sedis</taxon>
        <taxon>Rosa</taxon>
    </lineage>
</organism>
<dbReference type="InterPro" id="IPR036047">
    <property type="entry name" value="F-box-like_dom_sf"/>
</dbReference>
<accession>A0A2P6PMC2</accession>
<feature type="region of interest" description="Disordered" evidence="1">
    <location>
        <begin position="433"/>
        <end position="471"/>
    </location>
</feature>
<dbReference type="SUPFAM" id="SSF81383">
    <property type="entry name" value="F-box domain"/>
    <property type="match status" value="1"/>
</dbReference>
<name>A0A2P6PMC2_ROSCH</name>
<evidence type="ECO:0000256" key="1">
    <source>
        <dbReference type="SAM" id="MobiDB-lite"/>
    </source>
</evidence>
<keyword evidence="4" id="KW-1185">Reference proteome</keyword>
<dbReference type="EMBL" id="PDCK01000044">
    <property type="protein sequence ID" value="PRQ23087.1"/>
    <property type="molecule type" value="Genomic_DNA"/>
</dbReference>
<dbReference type="PANTHER" id="PTHR31900:SF30">
    <property type="entry name" value="SUPERFAMILY PROTEIN, PUTATIVE-RELATED"/>
    <property type="match status" value="1"/>
</dbReference>
<dbReference type="Pfam" id="PF24758">
    <property type="entry name" value="LRR_At5g56370"/>
    <property type="match status" value="1"/>
</dbReference>
<evidence type="ECO:0000259" key="2">
    <source>
        <dbReference type="Pfam" id="PF24758"/>
    </source>
</evidence>
<gene>
    <name evidence="3" type="ORF">RchiOBHm_Chr6g0257411</name>
</gene>
<comment type="caution">
    <text evidence="3">The sequence shown here is derived from an EMBL/GenBank/DDBJ whole genome shotgun (WGS) entry which is preliminary data.</text>
</comment>
<feature type="compositionally biased region" description="Acidic residues" evidence="1">
    <location>
        <begin position="435"/>
        <end position="471"/>
    </location>
</feature>
<dbReference type="OrthoDB" id="1194198at2759"/>
<dbReference type="AlphaFoldDB" id="A0A2P6PMC2"/>
<dbReference type="InterPro" id="IPR032675">
    <property type="entry name" value="LRR_dom_sf"/>
</dbReference>
<proteinExistence type="predicted"/>
<dbReference type="InterPro" id="IPR050232">
    <property type="entry name" value="FBL13/AtMIF1-like"/>
</dbReference>
<dbReference type="InterPro" id="IPR055411">
    <property type="entry name" value="LRR_FXL15/At3g58940/PEG3-like"/>
</dbReference>
<dbReference type="Gene3D" id="3.80.10.10">
    <property type="entry name" value="Ribonuclease Inhibitor"/>
    <property type="match status" value="1"/>
</dbReference>
<dbReference type="Gramene" id="PRQ23087">
    <property type="protein sequence ID" value="PRQ23087"/>
    <property type="gene ID" value="RchiOBHm_Chr6g0257411"/>
</dbReference>
<reference evidence="3 4" key="1">
    <citation type="journal article" date="2018" name="Nat. Genet.">
        <title>The Rosa genome provides new insights in the design of modern roses.</title>
        <authorList>
            <person name="Bendahmane M."/>
        </authorList>
    </citation>
    <scope>NUCLEOTIDE SEQUENCE [LARGE SCALE GENOMIC DNA]</scope>
    <source>
        <strain evidence="4">cv. Old Blush</strain>
    </source>
</reference>
<dbReference type="Proteomes" id="UP000238479">
    <property type="component" value="Chromosome 6"/>
</dbReference>
<protein>
    <submittedName>
        <fullName evidence="3">Putative F-box domain, leucine-rich repeat domain, L domain-containing protein</fullName>
    </submittedName>
</protein>